<evidence type="ECO:0000256" key="1">
    <source>
        <dbReference type="ARBA" id="ARBA00008061"/>
    </source>
</evidence>
<dbReference type="Gene3D" id="3.20.20.80">
    <property type="entry name" value="Glycosidases"/>
    <property type="match status" value="1"/>
</dbReference>
<dbReference type="OrthoDB" id="9043248at2"/>
<dbReference type="InterPro" id="IPR017853">
    <property type="entry name" value="GH"/>
</dbReference>
<protein>
    <submittedName>
        <fullName evidence="5">Alpha-glucosidase</fullName>
        <ecNumber evidence="5">3.2.1.20</ecNumber>
    </submittedName>
</protein>
<keyword evidence="5" id="KW-0378">Hydrolase</keyword>
<organism evidence="5 6">
    <name type="scientific">Agrococcus casei LMG 22410</name>
    <dbReference type="NCBI Taxonomy" id="1255656"/>
    <lineage>
        <taxon>Bacteria</taxon>
        <taxon>Bacillati</taxon>
        <taxon>Actinomycetota</taxon>
        <taxon>Actinomycetes</taxon>
        <taxon>Micrococcales</taxon>
        <taxon>Microbacteriaceae</taxon>
        <taxon>Agrococcus</taxon>
    </lineage>
</organism>
<dbReference type="SMART" id="SM00642">
    <property type="entry name" value="Aamy"/>
    <property type="match status" value="1"/>
</dbReference>
<dbReference type="AlphaFoldDB" id="A0A1R4FFJ8"/>
<proteinExistence type="inferred from homology"/>
<evidence type="ECO:0000259" key="4">
    <source>
        <dbReference type="SMART" id="SM00642"/>
    </source>
</evidence>
<dbReference type="GeneID" id="303172419"/>
<keyword evidence="2" id="KW-0325">Glycoprotein</keyword>
<dbReference type="Proteomes" id="UP000195787">
    <property type="component" value="Unassembled WGS sequence"/>
</dbReference>
<dbReference type="CDD" id="cd11332">
    <property type="entry name" value="AmyAc_OligoGlu_TS"/>
    <property type="match status" value="1"/>
</dbReference>
<accession>A0A1R4FFJ8</accession>
<dbReference type="SUPFAM" id="SSF51445">
    <property type="entry name" value="(Trans)glycosidases"/>
    <property type="match status" value="1"/>
</dbReference>
<dbReference type="PANTHER" id="PTHR10357:SF179">
    <property type="entry name" value="NEUTRAL AND BASIC AMINO ACID TRANSPORT PROTEIN RBAT"/>
    <property type="match status" value="1"/>
</dbReference>
<keyword evidence="6" id="KW-1185">Reference proteome</keyword>
<evidence type="ECO:0000313" key="6">
    <source>
        <dbReference type="Proteomes" id="UP000195787"/>
    </source>
</evidence>
<evidence type="ECO:0000256" key="3">
    <source>
        <dbReference type="SAM" id="MobiDB-lite"/>
    </source>
</evidence>
<evidence type="ECO:0000256" key="2">
    <source>
        <dbReference type="ARBA" id="ARBA00023180"/>
    </source>
</evidence>
<feature type="region of interest" description="Disordered" evidence="3">
    <location>
        <begin position="336"/>
        <end position="363"/>
    </location>
</feature>
<comment type="similarity">
    <text evidence="1">Belongs to the glycosyl hydrolase 13 family.</text>
</comment>
<sequence>MTNTIAVESGQQPWWRDAVIYQIYPRSFADSTGSGVGDLRGITDRLDHIAALGVDAVWLSPFYKSPQNDAGYDVSDYTDVDPLFGTLADFDAMLEKAHALGLRVIIDTVPNHSSDQHEWFQAALAAAPGSPERDRYMFRDGKGADGSEPPNNWPSIFGGPAWTRVDDGQWYLHIFDTSQPDFNWRNPAVGDMFEDVLRFWLDRGVDGFRVDVAHGCIKPEGLPDMETHDLHVGEMDPPYFGHDETHEIYRRWRRIFDSYEGDRVLCAEAWVHPIENIAKYVRPDEMHQAFNFGYLEQEWDARGLRAAIEESLQAFGNVGAPATWVLSNHDTIRHRTRLSLEPKPPHGRGLGPDSPEHADPKRSRIRARAATMLMLALPGGAYIYQGEELGLTEVRDIPDDAREDPTFARTQGEQYGRDGCRVPIPWEADAPAYGFNNSGRSWLPQPAEWAEFARDRQIGDDGSMLELYREAIRLRSVLGLGSGAIEWVDFGPSAVAFRNGQTTVITNFGAEPIEVPAGLTIQLASGHVESTITADQTVWLTATE</sequence>
<dbReference type="GO" id="GO:0004558">
    <property type="term" value="F:alpha-1,4-glucosidase activity"/>
    <property type="evidence" value="ECO:0007669"/>
    <property type="project" value="UniProtKB-EC"/>
</dbReference>
<dbReference type="EC" id="3.2.1.20" evidence="5"/>
<dbReference type="RefSeq" id="WP_086991311.1">
    <property type="nucleotide sequence ID" value="NZ_FUHU01000021.1"/>
</dbReference>
<evidence type="ECO:0000313" key="5">
    <source>
        <dbReference type="EMBL" id="SJM54668.1"/>
    </source>
</evidence>
<dbReference type="GO" id="GO:0004556">
    <property type="term" value="F:alpha-amylase activity"/>
    <property type="evidence" value="ECO:0007669"/>
    <property type="project" value="TreeGrafter"/>
</dbReference>
<feature type="domain" description="Glycosyl hydrolase family 13 catalytic" evidence="4">
    <location>
        <begin position="22"/>
        <end position="421"/>
    </location>
</feature>
<dbReference type="Gene3D" id="3.90.400.10">
    <property type="entry name" value="Oligo-1,6-glucosidase, Domain 2"/>
    <property type="match status" value="1"/>
</dbReference>
<dbReference type="InterPro" id="IPR006047">
    <property type="entry name" value="GH13_cat_dom"/>
</dbReference>
<keyword evidence="5" id="KW-0326">Glycosidase</keyword>
<dbReference type="PANTHER" id="PTHR10357">
    <property type="entry name" value="ALPHA-AMYLASE FAMILY MEMBER"/>
    <property type="match status" value="1"/>
</dbReference>
<reference evidence="5 6" key="1">
    <citation type="submission" date="2017-02" db="EMBL/GenBank/DDBJ databases">
        <authorList>
            <person name="Peterson S.W."/>
        </authorList>
    </citation>
    <scope>NUCLEOTIDE SEQUENCE [LARGE SCALE GENOMIC DNA]</scope>
    <source>
        <strain evidence="5 6">LMG 22410</strain>
    </source>
</reference>
<name>A0A1R4FFJ8_9MICO</name>
<dbReference type="EMBL" id="FUHU01000021">
    <property type="protein sequence ID" value="SJM54668.1"/>
    <property type="molecule type" value="Genomic_DNA"/>
</dbReference>
<dbReference type="InterPro" id="IPR045857">
    <property type="entry name" value="O16G_dom_2"/>
</dbReference>
<dbReference type="FunFam" id="3.90.400.10:FF:000001">
    <property type="entry name" value="Maltase A3, isoform A"/>
    <property type="match status" value="1"/>
</dbReference>
<dbReference type="GO" id="GO:0009313">
    <property type="term" value="P:oligosaccharide catabolic process"/>
    <property type="evidence" value="ECO:0007669"/>
    <property type="project" value="TreeGrafter"/>
</dbReference>
<dbReference type="Pfam" id="PF00128">
    <property type="entry name" value="Alpha-amylase"/>
    <property type="match status" value="1"/>
</dbReference>
<gene>
    <name evidence="5" type="ORF">CZ674_04270</name>
</gene>